<feature type="domain" description="DUF7086" evidence="2">
    <location>
        <begin position="155"/>
        <end position="288"/>
    </location>
</feature>
<evidence type="ECO:0000256" key="1">
    <source>
        <dbReference type="SAM" id="MobiDB-lite"/>
    </source>
</evidence>
<comment type="caution">
    <text evidence="3">The sequence shown here is derived from an EMBL/GenBank/DDBJ whole genome shotgun (WGS) entry which is preliminary data.</text>
</comment>
<dbReference type="InterPro" id="IPR055513">
    <property type="entry name" value="DUF7086"/>
</dbReference>
<reference evidence="3 4" key="1">
    <citation type="submission" date="2018-09" db="EMBL/GenBank/DDBJ databases">
        <title>A high-quality reference genome of wild soybean provides a powerful tool to mine soybean genomes.</title>
        <authorList>
            <person name="Xie M."/>
            <person name="Chung C.Y.L."/>
            <person name="Li M.-W."/>
            <person name="Wong F.-L."/>
            <person name="Chan T.-F."/>
            <person name="Lam H.-M."/>
        </authorList>
    </citation>
    <scope>NUCLEOTIDE SEQUENCE [LARGE SCALE GENOMIC DNA]</scope>
    <source>
        <strain evidence="4">cv. W05</strain>
        <tissue evidence="3">Hypocotyl of etiolated seedlings</tissue>
    </source>
</reference>
<dbReference type="EMBL" id="QZWG01000004">
    <property type="protein sequence ID" value="RZC14490.1"/>
    <property type="molecule type" value="Genomic_DNA"/>
</dbReference>
<organism evidence="3 4">
    <name type="scientific">Glycine soja</name>
    <name type="common">Wild soybean</name>
    <dbReference type="NCBI Taxonomy" id="3848"/>
    <lineage>
        <taxon>Eukaryota</taxon>
        <taxon>Viridiplantae</taxon>
        <taxon>Streptophyta</taxon>
        <taxon>Embryophyta</taxon>
        <taxon>Tracheophyta</taxon>
        <taxon>Spermatophyta</taxon>
        <taxon>Magnoliopsida</taxon>
        <taxon>eudicotyledons</taxon>
        <taxon>Gunneridae</taxon>
        <taxon>Pentapetalae</taxon>
        <taxon>rosids</taxon>
        <taxon>fabids</taxon>
        <taxon>Fabales</taxon>
        <taxon>Fabaceae</taxon>
        <taxon>Papilionoideae</taxon>
        <taxon>50 kb inversion clade</taxon>
        <taxon>NPAAA clade</taxon>
        <taxon>indigoferoid/millettioid clade</taxon>
        <taxon>Phaseoleae</taxon>
        <taxon>Glycine</taxon>
        <taxon>Glycine subgen. Soja</taxon>
    </lineage>
</organism>
<feature type="compositionally biased region" description="Low complexity" evidence="1">
    <location>
        <begin position="101"/>
        <end position="114"/>
    </location>
</feature>
<evidence type="ECO:0000313" key="4">
    <source>
        <dbReference type="Proteomes" id="UP000289340"/>
    </source>
</evidence>
<name>A0A445KUK2_GLYSO</name>
<evidence type="ECO:0000313" key="3">
    <source>
        <dbReference type="EMBL" id="RZC14490.1"/>
    </source>
</evidence>
<keyword evidence="4" id="KW-1185">Reference proteome</keyword>
<evidence type="ECO:0000259" key="2">
    <source>
        <dbReference type="Pfam" id="PF23324"/>
    </source>
</evidence>
<feature type="compositionally biased region" description="Basic residues" evidence="1">
    <location>
        <begin position="117"/>
        <end position="131"/>
    </location>
</feature>
<accession>A0A445KUK2</accession>
<feature type="region of interest" description="Disordered" evidence="1">
    <location>
        <begin position="101"/>
        <end position="141"/>
    </location>
</feature>
<protein>
    <recommendedName>
        <fullName evidence="2">DUF7086 domain-containing protein</fullName>
    </recommendedName>
</protein>
<dbReference type="PANTHER" id="PTHR34272:SF1">
    <property type="entry name" value="EXPRESSED PROTEIN"/>
    <property type="match status" value="1"/>
</dbReference>
<proteinExistence type="predicted"/>
<sequence length="294" mass="33667">MYNFFRAAGMKNARDLEDHEHDLTLSLRCGSPKRTTHSSSPSLPQINISLMELQMPYPNYLVPSSNHNINPLFESCSNHNSTNPSLASSSNHNIDPLLVVSPSSAPGAAAPTPVLTRRSRRASSQRRRRSQGKSETIPAPFPWATDRRATVHNRKYLLENNVLVITGRVQCKRCEQEFEMTLDLEEKVNELRKFIQKESRSMHDRAPAAWVNPVTPKCVHCGRENCIKPILVYTKKRSINWLFLLLGQMLGFCTLNQLRYFCKHTNNHRTGAKDRLLYCAYMTLSKQLVPEWFD</sequence>
<gene>
    <name evidence="3" type="ORF">D0Y65_008455</name>
</gene>
<dbReference type="Pfam" id="PF23324">
    <property type="entry name" value="DUF7086"/>
    <property type="match status" value="1"/>
</dbReference>
<dbReference type="AlphaFoldDB" id="A0A445KUK2"/>
<dbReference type="Proteomes" id="UP000289340">
    <property type="component" value="Chromosome 4"/>
</dbReference>
<dbReference type="PANTHER" id="PTHR34272">
    <property type="entry name" value="EXPRESSED PROTEIN"/>
    <property type="match status" value="1"/>
</dbReference>